<evidence type="ECO:0000256" key="2">
    <source>
        <dbReference type="SAM" id="Phobius"/>
    </source>
</evidence>
<organism evidence="3 4">
    <name type="scientific">Naegleria lovaniensis</name>
    <name type="common">Amoeba</name>
    <dbReference type="NCBI Taxonomy" id="51637"/>
    <lineage>
        <taxon>Eukaryota</taxon>
        <taxon>Discoba</taxon>
        <taxon>Heterolobosea</taxon>
        <taxon>Tetramitia</taxon>
        <taxon>Eutetramitia</taxon>
        <taxon>Vahlkampfiidae</taxon>
        <taxon>Naegleria</taxon>
    </lineage>
</organism>
<keyword evidence="2" id="KW-0472">Membrane</keyword>
<feature type="region of interest" description="Disordered" evidence="1">
    <location>
        <begin position="1"/>
        <end position="117"/>
    </location>
</feature>
<dbReference type="GeneID" id="68100273"/>
<name>A0AA88KHY1_NAELO</name>
<dbReference type="RefSeq" id="XP_044545933.1">
    <property type="nucleotide sequence ID" value="XM_044697826.1"/>
</dbReference>
<gene>
    <name evidence="3" type="ORF">C9374_007819</name>
</gene>
<feature type="compositionally biased region" description="Polar residues" evidence="1">
    <location>
        <begin position="63"/>
        <end position="83"/>
    </location>
</feature>
<reference evidence="3 4" key="1">
    <citation type="journal article" date="2018" name="BMC Genomics">
        <title>The genome of Naegleria lovaniensis, the basis for a comparative approach to unravel pathogenicity factors of the human pathogenic amoeba N. fowleri.</title>
        <authorList>
            <person name="Liechti N."/>
            <person name="Schurch N."/>
            <person name="Bruggmann R."/>
            <person name="Wittwer M."/>
        </authorList>
    </citation>
    <scope>NUCLEOTIDE SEQUENCE [LARGE SCALE GENOMIC DNA]</scope>
    <source>
        <strain evidence="3 4">ATCC 30569</strain>
    </source>
</reference>
<feature type="compositionally biased region" description="Low complexity" evidence="1">
    <location>
        <begin position="207"/>
        <end position="228"/>
    </location>
</feature>
<dbReference type="AlphaFoldDB" id="A0AA88KHY1"/>
<protein>
    <submittedName>
        <fullName evidence="3">Uncharacterized protein</fullName>
    </submittedName>
</protein>
<feature type="compositionally biased region" description="Polar residues" evidence="1">
    <location>
        <begin position="162"/>
        <end position="191"/>
    </location>
</feature>
<feature type="compositionally biased region" description="Low complexity" evidence="1">
    <location>
        <begin position="146"/>
        <end position="161"/>
    </location>
</feature>
<feature type="compositionally biased region" description="Polar residues" evidence="1">
    <location>
        <begin position="1"/>
        <end position="11"/>
    </location>
</feature>
<accession>A0AA88KHY1</accession>
<keyword evidence="4" id="KW-1185">Reference proteome</keyword>
<dbReference type="EMBL" id="PYSW02000031">
    <property type="protein sequence ID" value="KAG2378671.1"/>
    <property type="molecule type" value="Genomic_DNA"/>
</dbReference>
<sequence length="440" mass="48254">MNTIQHHAHSSSFHEQDQEYQEGGGEAFKPRHSFSSSDRSSSSSTSLSCLSPISSSILTTTTPNASSSITTTTHEPQQQTNVETPMFTPMGGSLPGSTLNSHPQPQQQQQYSNLNNSSPAIMSTTIAVMSNRDHEIKSVHSNQIPNNSNTLMNSTTSASSNVQHVSTGSMTSHSNRPRSNSRVSGGNSTNEKMVVSASGLPLKRHSSSTTTPSPQLPNTNTTSVTTTTPGNSASFHTPLRRNSTKGHSGSSSMAITKASHDYRQFLRQTIKLKEANEIRVRGISLKYEINYHPFLDDAIGNKAFVAEMTQLNKFLKMHQPNTNYCCLGFTFFCCTFGLSLLPFFYQLSSFESDVHSYLRALNKKYESKGLKWELHPAHLPTDDTFITVSLEKELDSNVIIDESLLISPHESTHNNSFNSSNGKLNSSTTVSDAHLLIQSK</sequence>
<feature type="compositionally biased region" description="Low complexity" evidence="1">
    <location>
        <begin position="33"/>
        <end position="62"/>
    </location>
</feature>
<feature type="transmembrane region" description="Helical" evidence="2">
    <location>
        <begin position="324"/>
        <end position="345"/>
    </location>
</feature>
<keyword evidence="2" id="KW-1133">Transmembrane helix</keyword>
<comment type="caution">
    <text evidence="3">The sequence shown here is derived from an EMBL/GenBank/DDBJ whole genome shotgun (WGS) entry which is preliminary data.</text>
</comment>
<evidence type="ECO:0000256" key="1">
    <source>
        <dbReference type="SAM" id="MobiDB-lite"/>
    </source>
</evidence>
<evidence type="ECO:0000313" key="3">
    <source>
        <dbReference type="EMBL" id="KAG2378671.1"/>
    </source>
</evidence>
<dbReference type="Proteomes" id="UP000816034">
    <property type="component" value="Unassembled WGS sequence"/>
</dbReference>
<feature type="region of interest" description="Disordered" evidence="1">
    <location>
        <begin position="140"/>
        <end position="252"/>
    </location>
</feature>
<feature type="compositionally biased region" description="Low complexity" evidence="1">
    <location>
        <begin position="100"/>
        <end position="117"/>
    </location>
</feature>
<keyword evidence="2" id="KW-0812">Transmembrane</keyword>
<evidence type="ECO:0000313" key="4">
    <source>
        <dbReference type="Proteomes" id="UP000816034"/>
    </source>
</evidence>
<proteinExistence type="predicted"/>